<dbReference type="InterPro" id="IPR011017">
    <property type="entry name" value="TRASH_dom"/>
</dbReference>
<dbReference type="AlphaFoldDB" id="A0A9D1JBL9"/>
<proteinExistence type="predicted"/>
<feature type="domain" description="TRASH" evidence="1">
    <location>
        <begin position="136"/>
        <end position="168"/>
    </location>
</feature>
<dbReference type="EMBL" id="DVHM01000178">
    <property type="protein sequence ID" value="HIR71660.1"/>
    <property type="molecule type" value="Genomic_DNA"/>
</dbReference>
<dbReference type="SMART" id="SM00746">
    <property type="entry name" value="TRASH"/>
    <property type="match status" value="2"/>
</dbReference>
<dbReference type="Gene3D" id="1.10.10.60">
    <property type="entry name" value="Homeodomain-like"/>
    <property type="match status" value="1"/>
</dbReference>
<name>A0A9D1JBL9_9FIRM</name>
<dbReference type="Proteomes" id="UP000823912">
    <property type="component" value="Unassembled WGS sequence"/>
</dbReference>
<evidence type="ECO:0000259" key="1">
    <source>
        <dbReference type="SMART" id="SM00746"/>
    </source>
</evidence>
<reference evidence="2" key="1">
    <citation type="submission" date="2020-10" db="EMBL/GenBank/DDBJ databases">
        <authorList>
            <person name="Gilroy R."/>
        </authorList>
    </citation>
    <scope>NUCLEOTIDE SEQUENCE</scope>
    <source>
        <strain evidence="2">ChiSjej5B23-6657</strain>
    </source>
</reference>
<evidence type="ECO:0000313" key="2">
    <source>
        <dbReference type="EMBL" id="HIR71660.1"/>
    </source>
</evidence>
<evidence type="ECO:0000313" key="3">
    <source>
        <dbReference type="Proteomes" id="UP000823912"/>
    </source>
</evidence>
<feature type="domain" description="TRASH" evidence="1">
    <location>
        <begin position="91"/>
        <end position="122"/>
    </location>
</feature>
<protein>
    <recommendedName>
        <fullName evidence="1">TRASH domain-containing protein</fullName>
    </recommendedName>
</protein>
<organism evidence="2 3">
    <name type="scientific">Candidatus Pullilachnospira gallistercoris</name>
    <dbReference type="NCBI Taxonomy" id="2840911"/>
    <lineage>
        <taxon>Bacteria</taxon>
        <taxon>Bacillati</taxon>
        <taxon>Bacillota</taxon>
        <taxon>Clostridia</taxon>
        <taxon>Lachnospirales</taxon>
        <taxon>Lachnospiraceae</taxon>
        <taxon>Lachnospiraceae incertae sedis</taxon>
        <taxon>Candidatus Pullilachnospira</taxon>
    </lineage>
</organism>
<accession>A0A9D1JBL9</accession>
<reference evidence="2" key="2">
    <citation type="journal article" date="2021" name="PeerJ">
        <title>Extensive microbial diversity within the chicken gut microbiome revealed by metagenomics and culture.</title>
        <authorList>
            <person name="Gilroy R."/>
            <person name="Ravi A."/>
            <person name="Getino M."/>
            <person name="Pursley I."/>
            <person name="Horton D.L."/>
            <person name="Alikhan N.F."/>
            <person name="Baker D."/>
            <person name="Gharbi K."/>
            <person name="Hall N."/>
            <person name="Watson M."/>
            <person name="Adriaenssens E.M."/>
            <person name="Foster-Nyarko E."/>
            <person name="Jarju S."/>
            <person name="Secka A."/>
            <person name="Antonio M."/>
            <person name="Oren A."/>
            <person name="Chaudhuri R.R."/>
            <person name="La Ragione R."/>
            <person name="Hildebrand F."/>
            <person name="Pallen M.J."/>
        </authorList>
    </citation>
    <scope>NUCLEOTIDE SEQUENCE</scope>
    <source>
        <strain evidence="2">ChiSjej5B23-6657</strain>
    </source>
</reference>
<gene>
    <name evidence="2" type="ORF">IAA55_10335</name>
</gene>
<comment type="caution">
    <text evidence="2">The sequence shown here is derived from an EMBL/GenBank/DDBJ whole genome shotgun (WGS) entry which is preliminary data.</text>
</comment>
<sequence>MGEKKNPGIPLDCVSDGGAYNPEREKVRELRMWEMSCAEIAERLGIPEGTVILYCLKLGLPVTGACRRIPLPSEDEAWLRYRRREPKYANCPVCGEKIIQPLIGRPKKFCSRTCKNKFWNDRWRAEKEKHGRQAVCENCGEIFYAVNEGKKPQRFCCQDCYFEFRYGRRE</sequence>